<dbReference type="OrthoDB" id="9776116at2"/>
<gene>
    <name evidence="2" type="ORF">D3H55_04945</name>
</gene>
<reference evidence="2 3" key="1">
    <citation type="submission" date="2018-09" db="EMBL/GenBank/DDBJ databases">
        <title>Bacillus saliacetes sp. nov., isolated from Thai shrimp paste (Ka-pi).</title>
        <authorList>
            <person name="Daroonpunt R."/>
            <person name="Tanasupawat S."/>
            <person name="Yiamsombut S."/>
        </authorList>
    </citation>
    <scope>NUCLEOTIDE SEQUENCE [LARGE SCALE GENOMIC DNA]</scope>
    <source>
        <strain evidence="2 3">SKP7-4</strain>
    </source>
</reference>
<proteinExistence type="predicted"/>
<accession>A0A3A1R7S4</accession>
<organism evidence="2 3">
    <name type="scientific">Bacillus salacetis</name>
    <dbReference type="NCBI Taxonomy" id="2315464"/>
    <lineage>
        <taxon>Bacteria</taxon>
        <taxon>Bacillati</taxon>
        <taxon>Bacillota</taxon>
        <taxon>Bacilli</taxon>
        <taxon>Bacillales</taxon>
        <taxon>Bacillaceae</taxon>
        <taxon>Bacillus</taxon>
    </lineage>
</organism>
<sequence>MTTMLSPRILQRTVKHSLVLRRSVRGMHKGERRSSKQGTSLEFSDFRAYTPGDDPRLIDWNAYARTQKHYIKRFLDEQELSVSIYLDGSKSMLVPPEKWEMAKSITACLGYMSLANDDRVSVFPFGCSNSHFTYKKGRAYAGRLLNYVNDLTVSGSQEFFSSGLSGIRQKRNGLTLIISDLLEPLEELKQSLKRIQASRQEIRIVQVLSPDEIKPSYHGDLKLIDSESKQQRAVSISSSVLRDYSDRLRAHNAEIEEFCAKRGIGFLQCSSAQDLEELIFSQMAGKGWVM</sequence>
<evidence type="ECO:0000313" key="2">
    <source>
        <dbReference type="EMBL" id="RIW37383.1"/>
    </source>
</evidence>
<dbReference type="AlphaFoldDB" id="A0A3A1R7S4"/>
<name>A0A3A1R7S4_9BACI</name>
<dbReference type="InterPro" id="IPR036465">
    <property type="entry name" value="vWFA_dom_sf"/>
</dbReference>
<feature type="domain" description="DUF58" evidence="1">
    <location>
        <begin position="45"/>
        <end position="253"/>
    </location>
</feature>
<dbReference type="Proteomes" id="UP000265801">
    <property type="component" value="Unassembled WGS sequence"/>
</dbReference>
<dbReference type="InterPro" id="IPR002881">
    <property type="entry name" value="DUF58"/>
</dbReference>
<dbReference type="Pfam" id="PF01882">
    <property type="entry name" value="DUF58"/>
    <property type="match status" value="1"/>
</dbReference>
<comment type="caution">
    <text evidence="2">The sequence shown here is derived from an EMBL/GenBank/DDBJ whole genome shotgun (WGS) entry which is preliminary data.</text>
</comment>
<dbReference type="PANTHER" id="PTHR33608:SF7">
    <property type="entry name" value="DUF58 DOMAIN-CONTAINING PROTEIN"/>
    <property type="match status" value="1"/>
</dbReference>
<dbReference type="EMBL" id="QXIR01000004">
    <property type="protein sequence ID" value="RIW37383.1"/>
    <property type="molecule type" value="Genomic_DNA"/>
</dbReference>
<keyword evidence="3" id="KW-1185">Reference proteome</keyword>
<evidence type="ECO:0000259" key="1">
    <source>
        <dbReference type="Pfam" id="PF01882"/>
    </source>
</evidence>
<evidence type="ECO:0000313" key="3">
    <source>
        <dbReference type="Proteomes" id="UP000265801"/>
    </source>
</evidence>
<dbReference type="SUPFAM" id="SSF53300">
    <property type="entry name" value="vWA-like"/>
    <property type="match status" value="1"/>
</dbReference>
<protein>
    <submittedName>
        <fullName evidence="2">DUF58 domain-containing protein</fullName>
    </submittedName>
</protein>
<dbReference type="PANTHER" id="PTHR33608">
    <property type="entry name" value="BLL2464 PROTEIN"/>
    <property type="match status" value="1"/>
</dbReference>
<dbReference type="RefSeq" id="WP_119545802.1">
    <property type="nucleotide sequence ID" value="NZ_QXIR01000004.1"/>
</dbReference>